<dbReference type="Pfam" id="PF21948">
    <property type="entry name" value="LplA-B_cat"/>
    <property type="match status" value="1"/>
</dbReference>
<dbReference type="InterPro" id="IPR004143">
    <property type="entry name" value="BPL_LPL_catalytic"/>
</dbReference>
<protein>
    <recommendedName>
        <fullName evidence="1">BPL/LPL catalytic domain-containing protein</fullName>
    </recommendedName>
</protein>
<sequence>MIVAAFGTASDGIAREMALLQQGRPAILLWHSAAPALVVPAALRRRPAVQDGVAQADRAGWPVVDRRSGGGIVPQGPCTLNLALVVPLQPGFRLEDGYHLICGALAEALARFDIPTTTGACENAFCDGKWNVLAQGRKLAGTAQRWHSGAGGPVALIHAALLMTPPAPALWPIMDRLHRAAFPDSAGLQAGAHIALTDLMGARANPHSFPGALARAAEDRLTSLTTRGHKAA</sequence>
<keyword evidence="3" id="KW-1185">Reference proteome</keyword>
<dbReference type="STRING" id="933059.SAMN04488103_11344"/>
<dbReference type="PROSITE" id="PS51733">
    <property type="entry name" value="BPL_LPL_CATALYTIC"/>
    <property type="match status" value="1"/>
</dbReference>
<dbReference type="Gene3D" id="3.30.930.10">
    <property type="entry name" value="Bira Bifunctional Protein, Domain 2"/>
    <property type="match status" value="1"/>
</dbReference>
<gene>
    <name evidence="2" type="ORF">SAMN04488103_11344</name>
</gene>
<reference evidence="2 3" key="1">
    <citation type="submission" date="2016-10" db="EMBL/GenBank/DDBJ databases">
        <authorList>
            <person name="de Groot N.N."/>
        </authorList>
    </citation>
    <scope>NUCLEOTIDE SEQUENCE [LARGE SCALE GENOMIC DNA]</scope>
    <source>
        <strain evidence="2 3">DSM 3857</strain>
    </source>
</reference>
<dbReference type="PANTHER" id="PTHR43679">
    <property type="entry name" value="OCTANOYLTRANSFERASE LIPM-RELATED"/>
    <property type="match status" value="1"/>
</dbReference>
<feature type="domain" description="BPL/LPL catalytic" evidence="1">
    <location>
        <begin position="21"/>
        <end position="204"/>
    </location>
</feature>
<dbReference type="RefSeq" id="WP_091303413.1">
    <property type="nucleotide sequence ID" value="NZ_FOCE01000013.1"/>
</dbReference>
<dbReference type="SUPFAM" id="SSF55681">
    <property type="entry name" value="Class II aaRS and biotin synthetases"/>
    <property type="match status" value="1"/>
</dbReference>
<dbReference type="Proteomes" id="UP000198761">
    <property type="component" value="Unassembled WGS sequence"/>
</dbReference>
<organism evidence="2 3">
    <name type="scientific">Gemmobacter aquatilis</name>
    <dbReference type="NCBI Taxonomy" id="933059"/>
    <lineage>
        <taxon>Bacteria</taxon>
        <taxon>Pseudomonadati</taxon>
        <taxon>Pseudomonadota</taxon>
        <taxon>Alphaproteobacteria</taxon>
        <taxon>Rhodobacterales</taxon>
        <taxon>Paracoccaceae</taxon>
        <taxon>Gemmobacter</taxon>
    </lineage>
</organism>
<evidence type="ECO:0000259" key="1">
    <source>
        <dbReference type="PROSITE" id="PS51733"/>
    </source>
</evidence>
<name>A0A1H8MH21_9RHOB</name>
<dbReference type="EMBL" id="FOCE01000013">
    <property type="protein sequence ID" value="SEO16456.1"/>
    <property type="molecule type" value="Genomic_DNA"/>
</dbReference>
<dbReference type="OrthoDB" id="7364083at2"/>
<evidence type="ECO:0000313" key="2">
    <source>
        <dbReference type="EMBL" id="SEO16456.1"/>
    </source>
</evidence>
<dbReference type="InterPro" id="IPR050664">
    <property type="entry name" value="Octanoyltrans_LipM/LipL"/>
</dbReference>
<evidence type="ECO:0000313" key="3">
    <source>
        <dbReference type="Proteomes" id="UP000198761"/>
    </source>
</evidence>
<dbReference type="PANTHER" id="PTHR43679:SF2">
    <property type="entry name" value="OCTANOYL-[GCVH]:PROTEIN N-OCTANOYLTRANSFERASE"/>
    <property type="match status" value="1"/>
</dbReference>
<accession>A0A1H8MH21</accession>
<proteinExistence type="predicted"/>
<dbReference type="AlphaFoldDB" id="A0A1H8MH21"/>
<dbReference type="InterPro" id="IPR045864">
    <property type="entry name" value="aa-tRNA-synth_II/BPL/LPL"/>
</dbReference>